<sequence length="242" mass="26599">MATVREVQQRLISLGYQPGPVDNVKGQRTIAAIEAFQRDFGLVVDGIAGTQTLAAMKQAETAPKSKKPEPDKSAIQKPAPIGSSRKDEAKAPPNAASLKLLNTARPIREMIWHCSATREGQDFTVEDIRSWHKQRGWSDIGYHYVVYRDGRIMAGRPIGQIGAHCEGHNTGTVGCCYIGGVTADNSKPKDTRTPEQRASMLWLTKQLGEKFPIKTISGHNQYAAKACPSFYVHNDQLSTLAR</sequence>
<reference evidence="5" key="1">
    <citation type="submission" date="2016-01" db="EMBL/GenBank/DDBJ databases">
        <authorList>
            <person name="Regsiter A."/>
            <person name="william w."/>
        </authorList>
    </citation>
    <scope>NUCLEOTIDE SEQUENCE</scope>
    <source>
        <strain evidence="5">NCPPB 1641</strain>
    </source>
</reference>
<dbReference type="InterPro" id="IPR006619">
    <property type="entry name" value="PGRP_domain_met/bac"/>
</dbReference>
<dbReference type="Gene3D" id="1.10.101.10">
    <property type="entry name" value="PGBD-like superfamily/PGBD"/>
    <property type="match status" value="1"/>
</dbReference>
<dbReference type="RefSeq" id="WP_080854097.1">
    <property type="nucleotide sequence ID" value="NZ_LT009776.1"/>
</dbReference>
<protein>
    <submittedName>
        <fullName evidence="5">Negative regulator of beta-lactamase expression</fullName>
    </submittedName>
</protein>
<proteinExistence type="inferred from homology"/>
<dbReference type="GO" id="GO:0008270">
    <property type="term" value="F:zinc ion binding"/>
    <property type="evidence" value="ECO:0007669"/>
    <property type="project" value="InterPro"/>
</dbReference>
<dbReference type="PANTHER" id="PTHR11022:SF41">
    <property type="entry name" value="PEPTIDOGLYCAN-RECOGNITION PROTEIN LC-RELATED"/>
    <property type="match status" value="1"/>
</dbReference>
<dbReference type="Proteomes" id="UP000192140">
    <property type="component" value="Unassembled WGS sequence"/>
</dbReference>
<dbReference type="Pfam" id="PF01471">
    <property type="entry name" value="PG_binding_1"/>
    <property type="match status" value="1"/>
</dbReference>
<feature type="domain" description="Peptidoglycan recognition protein family" evidence="4">
    <location>
        <begin position="79"/>
        <end position="223"/>
    </location>
</feature>
<dbReference type="PANTHER" id="PTHR11022">
    <property type="entry name" value="PEPTIDOGLYCAN RECOGNITION PROTEIN"/>
    <property type="match status" value="1"/>
</dbReference>
<accession>A0A1S7TVY4</accession>
<dbReference type="EMBL" id="FCNP01000033">
    <property type="protein sequence ID" value="CVI58753.1"/>
    <property type="molecule type" value="Genomic_DNA"/>
</dbReference>
<gene>
    <name evidence="5" type="ORF">AGR7A_Lc120240</name>
</gene>
<evidence type="ECO:0000313" key="5">
    <source>
        <dbReference type="EMBL" id="CVI58753.1"/>
    </source>
</evidence>
<dbReference type="GO" id="GO:0008745">
    <property type="term" value="F:N-acetylmuramoyl-L-alanine amidase activity"/>
    <property type="evidence" value="ECO:0007669"/>
    <property type="project" value="InterPro"/>
</dbReference>
<dbReference type="SUPFAM" id="SSF55846">
    <property type="entry name" value="N-acetylmuramoyl-L-alanine amidase-like"/>
    <property type="match status" value="1"/>
</dbReference>
<comment type="similarity">
    <text evidence="1">Belongs to the N-acetylmuramoyl-L-alanine amidase 2 family.</text>
</comment>
<dbReference type="InterPro" id="IPR036366">
    <property type="entry name" value="PGBDSf"/>
</dbReference>
<dbReference type="AlphaFoldDB" id="A0A1S7TVY4"/>
<organism evidence="5 6">
    <name type="scientific">Agrobacterium deltaense NCPPB 1641</name>
    <dbReference type="NCBI Taxonomy" id="1183425"/>
    <lineage>
        <taxon>Bacteria</taxon>
        <taxon>Pseudomonadati</taxon>
        <taxon>Pseudomonadota</taxon>
        <taxon>Alphaproteobacteria</taxon>
        <taxon>Hyphomicrobiales</taxon>
        <taxon>Rhizobiaceae</taxon>
        <taxon>Rhizobium/Agrobacterium group</taxon>
        <taxon>Agrobacterium</taxon>
    </lineage>
</organism>
<dbReference type="InterPro" id="IPR002502">
    <property type="entry name" value="Amidase_domain"/>
</dbReference>
<dbReference type="InterPro" id="IPR036365">
    <property type="entry name" value="PGBD-like_sf"/>
</dbReference>
<keyword evidence="6" id="KW-1185">Reference proteome</keyword>
<feature type="domain" description="N-acetylmuramoyl-L-alanine amidase" evidence="3">
    <location>
        <begin position="96"/>
        <end position="229"/>
    </location>
</feature>
<dbReference type="Pfam" id="PF01510">
    <property type="entry name" value="Amidase_2"/>
    <property type="match status" value="1"/>
</dbReference>
<name>A0A1S7TVY4_9HYPH</name>
<comment type="caution">
    <text evidence="5">The sequence shown here is derived from an EMBL/GenBank/DDBJ whole genome shotgun (WGS) entry which is preliminary data.</text>
</comment>
<dbReference type="GO" id="GO:0009253">
    <property type="term" value="P:peptidoglycan catabolic process"/>
    <property type="evidence" value="ECO:0007669"/>
    <property type="project" value="InterPro"/>
</dbReference>
<dbReference type="Gene3D" id="3.40.80.10">
    <property type="entry name" value="Peptidoglycan recognition protein-like"/>
    <property type="match status" value="1"/>
</dbReference>
<feature type="region of interest" description="Disordered" evidence="2">
    <location>
        <begin position="58"/>
        <end position="93"/>
    </location>
</feature>
<evidence type="ECO:0000313" key="6">
    <source>
        <dbReference type="Proteomes" id="UP000192140"/>
    </source>
</evidence>
<evidence type="ECO:0000259" key="3">
    <source>
        <dbReference type="SMART" id="SM00644"/>
    </source>
</evidence>
<dbReference type="InterPro" id="IPR036505">
    <property type="entry name" value="Amidase/PGRP_sf"/>
</dbReference>
<dbReference type="InterPro" id="IPR015510">
    <property type="entry name" value="PGRP"/>
</dbReference>
<evidence type="ECO:0000256" key="2">
    <source>
        <dbReference type="SAM" id="MobiDB-lite"/>
    </source>
</evidence>
<dbReference type="SUPFAM" id="SSF47090">
    <property type="entry name" value="PGBD-like"/>
    <property type="match status" value="1"/>
</dbReference>
<dbReference type="SMART" id="SM00644">
    <property type="entry name" value="Ami_2"/>
    <property type="match status" value="1"/>
</dbReference>
<evidence type="ECO:0000256" key="1">
    <source>
        <dbReference type="ARBA" id="ARBA00007553"/>
    </source>
</evidence>
<dbReference type="InterPro" id="IPR002477">
    <property type="entry name" value="Peptidoglycan-bd-like"/>
</dbReference>
<dbReference type="SMART" id="SM00701">
    <property type="entry name" value="PGRP"/>
    <property type="match status" value="1"/>
</dbReference>
<evidence type="ECO:0000259" key="4">
    <source>
        <dbReference type="SMART" id="SM00701"/>
    </source>
</evidence>
<dbReference type="CDD" id="cd06583">
    <property type="entry name" value="PGRP"/>
    <property type="match status" value="1"/>
</dbReference>